<evidence type="ECO:0000313" key="6">
    <source>
        <dbReference type="Proteomes" id="UP000435112"/>
    </source>
</evidence>
<accession>A0A6A3I9U8</accession>
<evidence type="ECO:0000313" key="3">
    <source>
        <dbReference type="EMBL" id="KAE9349219.1"/>
    </source>
</evidence>
<gene>
    <name evidence="1" type="ORF">PR001_g25321</name>
    <name evidence="2" type="ORF">PR002_g6136</name>
    <name evidence="3" type="ORF">PR003_g6005</name>
</gene>
<dbReference type="OrthoDB" id="91946at2759"/>
<evidence type="ECO:0000313" key="2">
    <source>
        <dbReference type="EMBL" id="KAE9038249.1"/>
    </source>
</evidence>
<dbReference type="EMBL" id="QXFU01000271">
    <property type="protein sequence ID" value="KAE9038249.1"/>
    <property type="molecule type" value="Genomic_DNA"/>
</dbReference>
<comment type="caution">
    <text evidence="1">The sequence shown here is derived from an EMBL/GenBank/DDBJ whole genome shotgun (WGS) entry which is preliminary data.</text>
</comment>
<dbReference type="Proteomes" id="UP000435112">
    <property type="component" value="Unassembled WGS sequence"/>
</dbReference>
<reference evidence="4 6" key="1">
    <citation type="submission" date="2018-09" db="EMBL/GenBank/DDBJ databases">
        <title>Genomic investigation of the strawberry pathogen Phytophthora fragariae indicates pathogenicity is determined by transcriptional variation in three key races.</title>
        <authorList>
            <person name="Adams T.M."/>
            <person name="Armitage A.D."/>
            <person name="Sobczyk M.K."/>
            <person name="Bates H.J."/>
            <person name="Dunwell J.M."/>
            <person name="Nellist C.F."/>
            <person name="Harrison R.J."/>
        </authorList>
    </citation>
    <scope>NUCLEOTIDE SEQUENCE [LARGE SCALE GENOMIC DNA]</scope>
    <source>
        <strain evidence="1 4">SCRP249</strain>
        <strain evidence="2 6">SCRP324</strain>
        <strain evidence="3 5">SCRP333</strain>
    </source>
</reference>
<organism evidence="1 4">
    <name type="scientific">Phytophthora rubi</name>
    <dbReference type="NCBI Taxonomy" id="129364"/>
    <lineage>
        <taxon>Eukaryota</taxon>
        <taxon>Sar</taxon>
        <taxon>Stramenopiles</taxon>
        <taxon>Oomycota</taxon>
        <taxon>Peronosporomycetes</taxon>
        <taxon>Peronosporales</taxon>
        <taxon>Peronosporaceae</taxon>
        <taxon>Phytophthora</taxon>
    </lineage>
</organism>
<dbReference type="AlphaFoldDB" id="A0A6A3I9U8"/>
<dbReference type="EMBL" id="QXFV01003436">
    <property type="protein sequence ID" value="KAE8976783.1"/>
    <property type="molecule type" value="Genomic_DNA"/>
</dbReference>
<evidence type="ECO:0000313" key="1">
    <source>
        <dbReference type="EMBL" id="KAE8976783.1"/>
    </source>
</evidence>
<sequence length="237" mass="27565">MIQTTLLPLPNDEVERFRARHRRLCRDHHENSRPNAKIESLDEDDGRTRKISAKWRERRLLQQTWHQHEDGYWPKSAGTEMHLGFNAFDFTASPEAFNNEPDDPIEIKDLSAEIIDLQYDTFMYDEDLVQPGESEIPSYKTIPNRRYEAVYGKSEGPIDARNQPPEVKLHQRPNKELSMADVAKQVTSMGFNSASLWGRNLPDLRHSMQQLSSLNRDGVWGGPTRYITDNVQQHAFY</sequence>
<dbReference type="Proteomes" id="UP000434957">
    <property type="component" value="Unassembled WGS sequence"/>
</dbReference>
<proteinExistence type="predicted"/>
<dbReference type="Proteomes" id="UP000429607">
    <property type="component" value="Unassembled WGS sequence"/>
</dbReference>
<evidence type="ECO:0000313" key="4">
    <source>
        <dbReference type="Proteomes" id="UP000429607"/>
    </source>
</evidence>
<keyword evidence="5" id="KW-1185">Reference proteome</keyword>
<protein>
    <submittedName>
        <fullName evidence="1">Uncharacterized protein</fullName>
    </submittedName>
</protein>
<evidence type="ECO:0000313" key="5">
    <source>
        <dbReference type="Proteomes" id="UP000434957"/>
    </source>
</evidence>
<name>A0A6A3I9U8_9STRA</name>
<dbReference type="EMBL" id="QXFT01000259">
    <property type="protein sequence ID" value="KAE9349219.1"/>
    <property type="molecule type" value="Genomic_DNA"/>
</dbReference>